<dbReference type="SUPFAM" id="SSF53271">
    <property type="entry name" value="PRTase-like"/>
    <property type="match status" value="1"/>
</dbReference>
<organism evidence="2 3">
    <name type="scientific">Metarhizium anisopliae BRIP 53293</name>
    <dbReference type="NCBI Taxonomy" id="1291518"/>
    <lineage>
        <taxon>Eukaryota</taxon>
        <taxon>Fungi</taxon>
        <taxon>Dikarya</taxon>
        <taxon>Ascomycota</taxon>
        <taxon>Pezizomycotina</taxon>
        <taxon>Sordariomycetes</taxon>
        <taxon>Hypocreomycetidae</taxon>
        <taxon>Hypocreales</taxon>
        <taxon>Clavicipitaceae</taxon>
        <taxon>Metarhizium</taxon>
    </lineage>
</organism>
<gene>
    <name evidence="2" type="ORF">H634G_06373</name>
</gene>
<dbReference type="InterPro" id="IPR036085">
    <property type="entry name" value="PAZ_dom_sf"/>
</dbReference>
<dbReference type="Proteomes" id="UP000054544">
    <property type="component" value="Unassembled WGS sequence"/>
</dbReference>
<proteinExistence type="predicted"/>
<dbReference type="SUPFAM" id="SSF101690">
    <property type="entry name" value="PAZ domain"/>
    <property type="match status" value="1"/>
</dbReference>
<sequence>MSPTRNALIAGPALSKAHSDIGPYLAWEFLFGALGIQEYQLQHVQGHTISGYRLKHEKKTTIAALMRGGEPMALGISDTLPSAVFFHAKIPDDITKDHLDGQKTVILVDSVINSGRTMIQFIEHTRKEHKDIRIVVVAGVVQEETIDYPVLNLGTSKRPTFFPAEAIEIQPGQSVKTMLTGEETTAMLAFACRTLDENALSISSDARKVLDYDDNATLQKFGVSVDKNLATLN</sequence>
<dbReference type="Pfam" id="PF14681">
    <property type="entry name" value="UPRTase"/>
    <property type="match status" value="1"/>
</dbReference>
<dbReference type="InterPro" id="IPR000836">
    <property type="entry name" value="PRTase_dom"/>
</dbReference>
<feature type="domain" description="Phosphoribosyltransferase" evidence="1">
    <location>
        <begin position="1"/>
        <end position="146"/>
    </location>
</feature>
<protein>
    <recommendedName>
        <fullName evidence="1">Phosphoribosyltransferase domain-containing protein</fullName>
    </recommendedName>
</protein>
<keyword evidence="3" id="KW-1185">Reference proteome</keyword>
<reference evidence="3" key="1">
    <citation type="journal article" date="2014" name="BMC Genomics">
        <title>The genome sequence of the biocontrol fungus Metarhizium anisopliae and comparative genomics of Metarhizium species.</title>
        <authorList>
            <person name="Pattemore J.A."/>
            <person name="Hane J.K."/>
            <person name="Williams A.H."/>
            <person name="Wilson B.A."/>
            <person name="Stodart B.J."/>
            <person name="Ash G.J."/>
        </authorList>
    </citation>
    <scope>NUCLEOTIDE SEQUENCE [LARGE SCALE GENOMIC DNA]</scope>
    <source>
        <strain evidence="3">BRIP 53293</strain>
    </source>
</reference>
<dbReference type="InterPro" id="IPR029057">
    <property type="entry name" value="PRTase-like"/>
</dbReference>
<evidence type="ECO:0000313" key="3">
    <source>
        <dbReference type="Proteomes" id="UP000054544"/>
    </source>
</evidence>
<dbReference type="Gene3D" id="3.40.50.2020">
    <property type="match status" value="1"/>
</dbReference>
<dbReference type="EMBL" id="KE384735">
    <property type="protein sequence ID" value="KJK78200.1"/>
    <property type="molecule type" value="Genomic_DNA"/>
</dbReference>
<name>A0A0D9P051_METAN</name>
<evidence type="ECO:0000259" key="1">
    <source>
        <dbReference type="Pfam" id="PF14681"/>
    </source>
</evidence>
<dbReference type="AlphaFoldDB" id="A0A0D9P051"/>
<accession>A0A0D9P051</accession>
<evidence type="ECO:0000313" key="2">
    <source>
        <dbReference type="EMBL" id="KJK78200.1"/>
    </source>
</evidence>
<dbReference type="OrthoDB" id="5416609at2759"/>
<dbReference type="STRING" id="1291518.A0A0D9P051"/>
<dbReference type="CDD" id="cd06223">
    <property type="entry name" value="PRTases_typeI"/>
    <property type="match status" value="1"/>
</dbReference>